<dbReference type="STRING" id="208439.AJAP_10515"/>
<keyword evidence="1" id="KW-0812">Transmembrane</keyword>
<sequence>MRTWLLIALVVAAVIVLIVRRLRGEPLVAREVFGAPVILLGIGVYGLVKLEIFTFTDGLWLALGSAVGCGLGAVRATTTKLFERDGVLWLRYTGWTFGVWVLSLLVNFGIGFLATTAGAHPDARPVTLSIGVSLLGEALVIAKRAKTTGLPYAPPSDSLLSRR</sequence>
<feature type="transmembrane region" description="Helical" evidence="1">
    <location>
        <begin position="97"/>
        <end position="119"/>
    </location>
</feature>
<dbReference type="AlphaFoldDB" id="A0A075ULG8"/>
<organism evidence="2 3">
    <name type="scientific">Amycolatopsis japonica</name>
    <dbReference type="NCBI Taxonomy" id="208439"/>
    <lineage>
        <taxon>Bacteria</taxon>
        <taxon>Bacillati</taxon>
        <taxon>Actinomycetota</taxon>
        <taxon>Actinomycetes</taxon>
        <taxon>Pseudonocardiales</taxon>
        <taxon>Pseudonocardiaceae</taxon>
        <taxon>Amycolatopsis</taxon>
        <taxon>Amycolatopsis japonica group</taxon>
    </lineage>
</organism>
<reference evidence="2 3" key="1">
    <citation type="journal article" date="2014" name="J. Biotechnol.">
        <title>Complete genome sequence of the actinobacterium Amycolatopsis japonica MG417-CF17(T) (=DSM 44213T) producing (S,S)-N,N'-ethylenediaminedisuccinic acid.</title>
        <authorList>
            <person name="Stegmann E."/>
            <person name="Albersmeier A."/>
            <person name="Spohn M."/>
            <person name="Gert H."/>
            <person name="Weber T."/>
            <person name="Wohlleben W."/>
            <person name="Kalinowski J."/>
            <person name="Ruckert C."/>
        </authorList>
    </citation>
    <scope>NUCLEOTIDE SEQUENCE [LARGE SCALE GENOMIC DNA]</scope>
    <source>
        <strain evidence="3">MG417-CF17 (DSM 44213)</strain>
    </source>
</reference>
<accession>A0A075ULG8</accession>
<evidence type="ECO:0000313" key="2">
    <source>
        <dbReference type="EMBL" id="AIG74997.1"/>
    </source>
</evidence>
<feature type="transmembrane region" description="Helical" evidence="1">
    <location>
        <begin position="34"/>
        <end position="52"/>
    </location>
</feature>
<proteinExistence type="predicted"/>
<keyword evidence="1" id="KW-1133">Transmembrane helix</keyword>
<feature type="transmembrane region" description="Helical" evidence="1">
    <location>
        <begin position="59"/>
        <end position="77"/>
    </location>
</feature>
<dbReference type="eggNOG" id="COG0697">
    <property type="taxonomic scope" value="Bacteria"/>
</dbReference>
<dbReference type="HOGENOM" id="CLU_108948_1_0_11"/>
<keyword evidence="1" id="KW-0472">Membrane</keyword>
<dbReference type="KEGG" id="aja:AJAP_10515"/>
<protein>
    <submittedName>
        <fullName evidence="2">Conserved putative membrane protein</fullName>
    </submittedName>
</protein>
<keyword evidence="3" id="KW-1185">Reference proteome</keyword>
<dbReference type="RefSeq" id="WP_038510061.1">
    <property type="nucleotide sequence ID" value="NZ_CP008953.1"/>
</dbReference>
<evidence type="ECO:0000313" key="3">
    <source>
        <dbReference type="Proteomes" id="UP000028492"/>
    </source>
</evidence>
<evidence type="ECO:0000256" key="1">
    <source>
        <dbReference type="SAM" id="Phobius"/>
    </source>
</evidence>
<name>A0A075ULG8_9PSEU</name>
<dbReference type="EMBL" id="CP008953">
    <property type="protein sequence ID" value="AIG74997.1"/>
    <property type="molecule type" value="Genomic_DNA"/>
</dbReference>
<gene>
    <name evidence="2" type="ORF">AJAP_10515</name>
</gene>
<dbReference type="Proteomes" id="UP000028492">
    <property type="component" value="Chromosome"/>
</dbReference>